<protein>
    <recommendedName>
        <fullName evidence="8">Phosphatidic acid phosphatase type 2/haloperoxidase domain-containing protein</fullName>
    </recommendedName>
</protein>
<organism evidence="9 10">
    <name type="scientific">Paspalum notatum var. saurae</name>
    <dbReference type="NCBI Taxonomy" id="547442"/>
    <lineage>
        <taxon>Eukaryota</taxon>
        <taxon>Viridiplantae</taxon>
        <taxon>Streptophyta</taxon>
        <taxon>Embryophyta</taxon>
        <taxon>Tracheophyta</taxon>
        <taxon>Spermatophyta</taxon>
        <taxon>Magnoliopsida</taxon>
        <taxon>Liliopsida</taxon>
        <taxon>Poales</taxon>
        <taxon>Poaceae</taxon>
        <taxon>PACMAD clade</taxon>
        <taxon>Panicoideae</taxon>
        <taxon>Andropogonodae</taxon>
        <taxon>Paspaleae</taxon>
        <taxon>Paspalinae</taxon>
        <taxon>Paspalum</taxon>
    </lineage>
</organism>
<dbReference type="CDD" id="cd03390">
    <property type="entry name" value="PAP2_containing_1_like"/>
    <property type="match status" value="1"/>
</dbReference>
<keyword evidence="3 7" id="KW-0812">Transmembrane</keyword>
<evidence type="ECO:0000256" key="4">
    <source>
        <dbReference type="ARBA" id="ARBA00022801"/>
    </source>
</evidence>
<evidence type="ECO:0000313" key="10">
    <source>
        <dbReference type="Proteomes" id="UP001341281"/>
    </source>
</evidence>
<evidence type="ECO:0000259" key="8">
    <source>
        <dbReference type="SMART" id="SM00014"/>
    </source>
</evidence>
<name>A0AAQ3XIN3_PASNO</name>
<evidence type="ECO:0000256" key="2">
    <source>
        <dbReference type="ARBA" id="ARBA00008816"/>
    </source>
</evidence>
<dbReference type="FunFam" id="1.20.144.10:FF:000001">
    <property type="entry name" value="Lipid phosphate phosphatase 2"/>
    <property type="match status" value="1"/>
</dbReference>
<dbReference type="InterPro" id="IPR036938">
    <property type="entry name" value="PAP2/HPO_sf"/>
</dbReference>
<dbReference type="GO" id="GO:0008195">
    <property type="term" value="F:phosphatidate phosphatase activity"/>
    <property type="evidence" value="ECO:0007669"/>
    <property type="project" value="TreeGrafter"/>
</dbReference>
<comment type="similarity">
    <text evidence="2">Belongs to the PA-phosphatase related phosphoesterase family.</text>
</comment>
<keyword evidence="4" id="KW-0378">Hydrolase</keyword>
<dbReference type="SMART" id="SM00014">
    <property type="entry name" value="acidPPc"/>
    <property type="match status" value="1"/>
</dbReference>
<evidence type="ECO:0000256" key="6">
    <source>
        <dbReference type="ARBA" id="ARBA00023136"/>
    </source>
</evidence>
<dbReference type="EMBL" id="CP144754">
    <property type="protein sequence ID" value="WVZ99505.1"/>
    <property type="molecule type" value="Genomic_DNA"/>
</dbReference>
<evidence type="ECO:0000256" key="1">
    <source>
        <dbReference type="ARBA" id="ARBA00004141"/>
    </source>
</evidence>
<dbReference type="AlphaFoldDB" id="A0AAQ3XIN3"/>
<feature type="transmembrane region" description="Helical" evidence="7">
    <location>
        <begin position="250"/>
        <end position="269"/>
    </location>
</feature>
<feature type="transmembrane region" description="Helical" evidence="7">
    <location>
        <begin position="219"/>
        <end position="238"/>
    </location>
</feature>
<dbReference type="InterPro" id="IPR000326">
    <property type="entry name" value="PAP2/HPO"/>
</dbReference>
<comment type="subcellular location">
    <subcellularLocation>
        <location evidence="1">Membrane</location>
        <topology evidence="1">Multi-pass membrane protein</topology>
    </subcellularLocation>
</comment>
<dbReference type="Gene3D" id="1.20.144.10">
    <property type="entry name" value="Phosphatidic acid phosphatase type 2/haloperoxidase"/>
    <property type="match status" value="1"/>
</dbReference>
<dbReference type="GO" id="GO:0046839">
    <property type="term" value="P:phospholipid dephosphorylation"/>
    <property type="evidence" value="ECO:0007669"/>
    <property type="project" value="TreeGrafter"/>
</dbReference>
<dbReference type="GO" id="GO:0006644">
    <property type="term" value="P:phospholipid metabolic process"/>
    <property type="evidence" value="ECO:0007669"/>
    <property type="project" value="InterPro"/>
</dbReference>
<dbReference type="PANTHER" id="PTHR10165:SF163">
    <property type="entry name" value="OS05G0549900 PROTEIN"/>
    <property type="match status" value="1"/>
</dbReference>
<dbReference type="InterPro" id="IPR043216">
    <property type="entry name" value="PAP-like"/>
</dbReference>
<keyword evidence="6 7" id="KW-0472">Membrane</keyword>
<keyword evidence="5 7" id="KW-1133">Transmembrane helix</keyword>
<dbReference type="PANTHER" id="PTHR10165">
    <property type="entry name" value="LIPID PHOSPHATE PHOSPHATASE"/>
    <property type="match status" value="1"/>
</dbReference>
<evidence type="ECO:0000256" key="3">
    <source>
        <dbReference type="ARBA" id="ARBA00022692"/>
    </source>
</evidence>
<keyword evidence="10" id="KW-1185">Reference proteome</keyword>
<proteinExistence type="inferred from homology"/>
<dbReference type="Pfam" id="PF01569">
    <property type="entry name" value="PAP2"/>
    <property type="match status" value="1"/>
</dbReference>
<evidence type="ECO:0000256" key="7">
    <source>
        <dbReference type="SAM" id="Phobius"/>
    </source>
</evidence>
<evidence type="ECO:0000256" key="5">
    <source>
        <dbReference type="ARBA" id="ARBA00022989"/>
    </source>
</evidence>
<accession>A0AAQ3XIN3</accession>
<dbReference type="GO" id="GO:0016020">
    <property type="term" value="C:membrane"/>
    <property type="evidence" value="ECO:0007669"/>
    <property type="project" value="UniProtKB-SubCell"/>
</dbReference>
<feature type="transmembrane region" description="Helical" evidence="7">
    <location>
        <begin position="35"/>
        <end position="55"/>
    </location>
</feature>
<dbReference type="Proteomes" id="UP001341281">
    <property type="component" value="Chromosome 10"/>
</dbReference>
<gene>
    <name evidence="9" type="ORF">U9M48_044788</name>
</gene>
<sequence>MPPPPPAPAPIRLGPPHPYLKTHGSKVARLHLFDWLVLALLVAVEVGLNVIEPFHRFVGEGMMADLRYPLKNNTVPVWAVPIYAVIGPMIVFLGVYVKRRNVYDMHHAILGKFPFPGLFSSCAGTSLLFSMLITGVLTDAIKDGVGRPRPDFFWRCFPDGVAKYDNITGGVLCHGVPGVIKEGHKSFPSGHSSWSFAGLGFLSWYLAGKMKAFDRRGHVAKLCIVLLPLLLAAMVAVSRVDDYWHHWQDVFAGGILGLVVASFCYLQFFPPPSGEQGLWPHAYLEHILNPEEQGQAVQSTANLNHRQSLSSGVPVSVEMSATSQEALDSMEEGRGAR</sequence>
<reference evidence="9 10" key="1">
    <citation type="submission" date="2024-02" db="EMBL/GenBank/DDBJ databases">
        <title>High-quality chromosome-scale genome assembly of Pensacola bahiagrass (Paspalum notatum Flugge var. saurae).</title>
        <authorList>
            <person name="Vega J.M."/>
            <person name="Podio M."/>
            <person name="Orjuela J."/>
            <person name="Siena L.A."/>
            <person name="Pessino S.C."/>
            <person name="Combes M.C."/>
            <person name="Mariac C."/>
            <person name="Albertini E."/>
            <person name="Pupilli F."/>
            <person name="Ortiz J.P.A."/>
            <person name="Leblanc O."/>
        </authorList>
    </citation>
    <scope>NUCLEOTIDE SEQUENCE [LARGE SCALE GENOMIC DNA]</scope>
    <source>
        <strain evidence="9">R1</strain>
        <tissue evidence="9">Leaf</tissue>
    </source>
</reference>
<feature type="domain" description="Phosphatidic acid phosphatase type 2/haloperoxidase" evidence="8">
    <location>
        <begin position="127"/>
        <end position="265"/>
    </location>
</feature>
<dbReference type="SUPFAM" id="SSF48317">
    <property type="entry name" value="Acid phosphatase/Vanadium-dependent haloperoxidase"/>
    <property type="match status" value="1"/>
</dbReference>
<feature type="transmembrane region" description="Helical" evidence="7">
    <location>
        <begin position="118"/>
        <end position="138"/>
    </location>
</feature>
<evidence type="ECO:0000313" key="9">
    <source>
        <dbReference type="EMBL" id="WVZ99505.1"/>
    </source>
</evidence>
<feature type="transmembrane region" description="Helical" evidence="7">
    <location>
        <begin position="75"/>
        <end position="97"/>
    </location>
</feature>